<name>A0A0R1SIG9_9LACO</name>
<evidence type="ECO:0000313" key="2">
    <source>
        <dbReference type="Proteomes" id="UP000052013"/>
    </source>
</evidence>
<accession>A0A0R1SIG9</accession>
<dbReference type="EMBL" id="AZEY01000066">
    <property type="protein sequence ID" value="KRL65512.1"/>
    <property type="molecule type" value="Genomic_DNA"/>
</dbReference>
<evidence type="ECO:0000313" key="1">
    <source>
        <dbReference type="EMBL" id="KRL65512.1"/>
    </source>
</evidence>
<dbReference type="PATRIC" id="fig|1423739.3.peg.66"/>
<dbReference type="Proteomes" id="UP000052013">
    <property type="component" value="Unassembled WGS sequence"/>
</dbReference>
<reference evidence="1 2" key="1">
    <citation type="journal article" date="2015" name="Genome Announc.">
        <title>Expanding the biotechnology potential of lactobacilli through comparative genomics of 213 strains and associated genera.</title>
        <authorList>
            <person name="Sun Z."/>
            <person name="Harris H.M."/>
            <person name="McCann A."/>
            <person name="Guo C."/>
            <person name="Argimon S."/>
            <person name="Zhang W."/>
            <person name="Yang X."/>
            <person name="Jeffery I.B."/>
            <person name="Cooney J.C."/>
            <person name="Kagawa T.F."/>
            <person name="Liu W."/>
            <person name="Song Y."/>
            <person name="Salvetti E."/>
            <person name="Wrobel A."/>
            <person name="Rasinkangas P."/>
            <person name="Parkhill J."/>
            <person name="Rea M.C."/>
            <person name="O'Sullivan O."/>
            <person name="Ritari J."/>
            <person name="Douillard F.P."/>
            <person name="Paul Ross R."/>
            <person name="Yang R."/>
            <person name="Briner A.E."/>
            <person name="Felis G.E."/>
            <person name="de Vos W.M."/>
            <person name="Barrangou R."/>
            <person name="Klaenhammer T.R."/>
            <person name="Caufield P.W."/>
            <person name="Cui Y."/>
            <person name="Zhang H."/>
            <person name="O'Toole P.W."/>
        </authorList>
    </citation>
    <scope>NUCLEOTIDE SEQUENCE [LARGE SCALE GENOMIC DNA]</scope>
    <source>
        <strain evidence="1 2">DSM 14421</strain>
    </source>
</reference>
<comment type="caution">
    <text evidence="1">The sequence shown here is derived from an EMBL/GenBank/DDBJ whole genome shotgun (WGS) entry which is preliminary data.</text>
</comment>
<protein>
    <submittedName>
        <fullName evidence="1">Uncharacterized protein</fullName>
    </submittedName>
</protein>
<dbReference type="AlphaFoldDB" id="A0A0R1SIG9"/>
<dbReference type="RefSeq" id="WP_057864666.1">
    <property type="nucleotide sequence ID" value="NZ_AZEY01000066.1"/>
</dbReference>
<proteinExistence type="predicted"/>
<organism evidence="1 2">
    <name type="scientific">Lentilactobacillus diolivorans DSM 14421</name>
    <dbReference type="NCBI Taxonomy" id="1423739"/>
    <lineage>
        <taxon>Bacteria</taxon>
        <taxon>Bacillati</taxon>
        <taxon>Bacillota</taxon>
        <taxon>Bacilli</taxon>
        <taxon>Lactobacillales</taxon>
        <taxon>Lactobacillaceae</taxon>
        <taxon>Lentilactobacillus</taxon>
    </lineage>
</organism>
<gene>
    <name evidence="1" type="ORF">FC85_GL000061</name>
</gene>
<sequence length="116" mass="13013">MVETNWKDALKSEQTFNDFITGYFKDHKELTGDYETSSYYEYYTVRLDSKDGLIITLTTGVSPAVNAGAATIPFKDVEKLSVEQFRQLILNKKFADMHTSLADVFKTVAGVPGVTE</sequence>